<protein>
    <submittedName>
        <fullName evidence="1">Uncharacterized protein</fullName>
    </submittedName>
</protein>
<dbReference type="Proteomes" id="UP000784294">
    <property type="component" value="Unassembled WGS sequence"/>
</dbReference>
<reference evidence="1" key="1">
    <citation type="submission" date="2018-11" db="EMBL/GenBank/DDBJ databases">
        <authorList>
            <consortium name="Pathogen Informatics"/>
        </authorList>
    </citation>
    <scope>NUCLEOTIDE SEQUENCE</scope>
</reference>
<organism evidence="1 2">
    <name type="scientific">Protopolystoma xenopodis</name>
    <dbReference type="NCBI Taxonomy" id="117903"/>
    <lineage>
        <taxon>Eukaryota</taxon>
        <taxon>Metazoa</taxon>
        <taxon>Spiralia</taxon>
        <taxon>Lophotrochozoa</taxon>
        <taxon>Platyhelminthes</taxon>
        <taxon>Monogenea</taxon>
        <taxon>Polyopisthocotylea</taxon>
        <taxon>Polystomatidea</taxon>
        <taxon>Polystomatidae</taxon>
        <taxon>Protopolystoma</taxon>
    </lineage>
</organism>
<evidence type="ECO:0000313" key="2">
    <source>
        <dbReference type="Proteomes" id="UP000784294"/>
    </source>
</evidence>
<gene>
    <name evidence="1" type="ORF">PXEA_LOCUS35400</name>
</gene>
<dbReference type="EMBL" id="CAAALY010271859">
    <property type="protein sequence ID" value="VEL41960.1"/>
    <property type="molecule type" value="Genomic_DNA"/>
</dbReference>
<name>A0A3S5B017_9PLAT</name>
<evidence type="ECO:0000313" key="1">
    <source>
        <dbReference type="EMBL" id="VEL41960.1"/>
    </source>
</evidence>
<sequence>MRRSSEPSISEVNCVLGDPRSLRGCGCGCGCSVPQSLLSILRLSNCGLVMTGLVVTRFHGRRHIFGTAVCLPPSCKMGTTCALELSPDL</sequence>
<keyword evidence="2" id="KW-1185">Reference proteome</keyword>
<accession>A0A3S5B017</accession>
<proteinExistence type="predicted"/>
<dbReference type="AlphaFoldDB" id="A0A3S5B017"/>
<comment type="caution">
    <text evidence="1">The sequence shown here is derived from an EMBL/GenBank/DDBJ whole genome shotgun (WGS) entry which is preliminary data.</text>
</comment>